<evidence type="ECO:0000313" key="3">
    <source>
        <dbReference type="EMBL" id="GMS81727.1"/>
    </source>
</evidence>
<dbReference type="SMART" id="SM00355">
    <property type="entry name" value="ZnF_C2H2"/>
    <property type="match status" value="2"/>
</dbReference>
<dbReference type="SUPFAM" id="SSF57667">
    <property type="entry name" value="beta-beta-alpha zinc fingers"/>
    <property type="match status" value="1"/>
</dbReference>
<gene>
    <name evidence="3" type="ORF">PENTCL1PPCAC_3902</name>
</gene>
<name>A0AAV5SGC4_9BILA</name>
<sequence length="103" mass="11606">MAILKLHKNTHLKCDVCGTKFALKNSLERHRISHLSDEDPRKQKFKCDICGKCLRDSNALECHKGTHLVVKNPRAAELVRPVKNVDGAFAPCRPSVTTSTDRR</sequence>
<dbReference type="Gene3D" id="3.30.160.60">
    <property type="entry name" value="Classic Zinc Finger"/>
    <property type="match status" value="2"/>
</dbReference>
<evidence type="ECO:0000313" key="4">
    <source>
        <dbReference type="Proteomes" id="UP001432027"/>
    </source>
</evidence>
<dbReference type="InterPro" id="IPR013087">
    <property type="entry name" value="Znf_C2H2_type"/>
</dbReference>
<keyword evidence="4" id="KW-1185">Reference proteome</keyword>
<proteinExistence type="predicted"/>
<protein>
    <recommendedName>
        <fullName evidence="2">C2H2-type domain-containing protein</fullName>
    </recommendedName>
</protein>
<comment type="caution">
    <text evidence="3">The sequence shown here is derived from an EMBL/GenBank/DDBJ whole genome shotgun (WGS) entry which is preliminary data.</text>
</comment>
<accession>A0AAV5SGC4</accession>
<keyword evidence="1" id="KW-0862">Zinc</keyword>
<dbReference type="PROSITE" id="PS00028">
    <property type="entry name" value="ZINC_FINGER_C2H2_1"/>
    <property type="match status" value="2"/>
</dbReference>
<keyword evidence="1" id="KW-0479">Metal-binding</keyword>
<dbReference type="Pfam" id="PF00096">
    <property type="entry name" value="zf-C2H2"/>
    <property type="match status" value="1"/>
</dbReference>
<organism evidence="3 4">
    <name type="scientific">Pristionchus entomophagus</name>
    <dbReference type="NCBI Taxonomy" id="358040"/>
    <lineage>
        <taxon>Eukaryota</taxon>
        <taxon>Metazoa</taxon>
        <taxon>Ecdysozoa</taxon>
        <taxon>Nematoda</taxon>
        <taxon>Chromadorea</taxon>
        <taxon>Rhabditida</taxon>
        <taxon>Rhabditina</taxon>
        <taxon>Diplogasteromorpha</taxon>
        <taxon>Diplogasteroidea</taxon>
        <taxon>Neodiplogasteridae</taxon>
        <taxon>Pristionchus</taxon>
    </lineage>
</organism>
<evidence type="ECO:0000259" key="2">
    <source>
        <dbReference type="PROSITE" id="PS50157"/>
    </source>
</evidence>
<keyword evidence="1" id="KW-0863">Zinc-finger</keyword>
<feature type="domain" description="C2H2-type" evidence="2">
    <location>
        <begin position="45"/>
        <end position="72"/>
    </location>
</feature>
<dbReference type="GO" id="GO:0008270">
    <property type="term" value="F:zinc ion binding"/>
    <property type="evidence" value="ECO:0007669"/>
    <property type="project" value="UniProtKB-KW"/>
</dbReference>
<dbReference type="EMBL" id="BTSX01000001">
    <property type="protein sequence ID" value="GMS81727.1"/>
    <property type="molecule type" value="Genomic_DNA"/>
</dbReference>
<feature type="domain" description="C2H2-type" evidence="2">
    <location>
        <begin position="12"/>
        <end position="39"/>
    </location>
</feature>
<dbReference type="InterPro" id="IPR036236">
    <property type="entry name" value="Znf_C2H2_sf"/>
</dbReference>
<dbReference type="Proteomes" id="UP001432027">
    <property type="component" value="Unassembled WGS sequence"/>
</dbReference>
<dbReference type="PROSITE" id="PS50157">
    <property type="entry name" value="ZINC_FINGER_C2H2_2"/>
    <property type="match status" value="2"/>
</dbReference>
<dbReference type="AlphaFoldDB" id="A0AAV5SGC4"/>
<evidence type="ECO:0000256" key="1">
    <source>
        <dbReference type="PROSITE-ProRule" id="PRU00042"/>
    </source>
</evidence>
<feature type="non-terminal residue" evidence="3">
    <location>
        <position position="103"/>
    </location>
</feature>
<reference evidence="3" key="1">
    <citation type="submission" date="2023-10" db="EMBL/GenBank/DDBJ databases">
        <title>Genome assembly of Pristionchus species.</title>
        <authorList>
            <person name="Yoshida K."/>
            <person name="Sommer R.J."/>
        </authorList>
    </citation>
    <scope>NUCLEOTIDE SEQUENCE</scope>
    <source>
        <strain evidence="3">RS0144</strain>
    </source>
</reference>